<keyword evidence="4" id="KW-1185">Reference proteome</keyword>
<name>A0A4Q1S8C6_9BACT</name>
<evidence type="ECO:0000259" key="2">
    <source>
        <dbReference type="Pfam" id="PF05569"/>
    </source>
</evidence>
<keyword evidence="1" id="KW-1133">Transmembrane helix</keyword>
<protein>
    <submittedName>
        <fullName evidence="3">TIGR03435 family protein</fullName>
    </submittedName>
</protein>
<feature type="transmembrane region" description="Helical" evidence="1">
    <location>
        <begin position="22"/>
        <end position="40"/>
    </location>
</feature>
<dbReference type="InterPro" id="IPR008756">
    <property type="entry name" value="Peptidase_M56"/>
</dbReference>
<organism evidence="3 4">
    <name type="scientific">Silvibacterium dinghuense</name>
    <dbReference type="NCBI Taxonomy" id="1560006"/>
    <lineage>
        <taxon>Bacteria</taxon>
        <taxon>Pseudomonadati</taxon>
        <taxon>Acidobacteriota</taxon>
        <taxon>Terriglobia</taxon>
        <taxon>Terriglobales</taxon>
        <taxon>Acidobacteriaceae</taxon>
        <taxon>Silvibacterium</taxon>
    </lineage>
</organism>
<dbReference type="CDD" id="cd07341">
    <property type="entry name" value="M56_BlaR1_MecR1_like"/>
    <property type="match status" value="1"/>
</dbReference>
<evidence type="ECO:0000313" key="3">
    <source>
        <dbReference type="EMBL" id="RXS93270.1"/>
    </source>
</evidence>
<dbReference type="PANTHER" id="PTHR34978:SF3">
    <property type="entry name" value="SLR0241 PROTEIN"/>
    <property type="match status" value="1"/>
</dbReference>
<dbReference type="Pfam" id="PF05569">
    <property type="entry name" value="Peptidase_M56"/>
    <property type="match status" value="1"/>
</dbReference>
<feature type="domain" description="Peptidase M56" evidence="2">
    <location>
        <begin position="20"/>
        <end position="279"/>
    </location>
</feature>
<dbReference type="InterPro" id="IPR017801">
    <property type="entry name" value="DUF3738"/>
</dbReference>
<proteinExistence type="predicted"/>
<dbReference type="NCBIfam" id="TIGR03435">
    <property type="entry name" value="Soli_TIGR03435"/>
    <property type="match status" value="1"/>
</dbReference>
<gene>
    <name evidence="3" type="ORF">ESZ00_18070</name>
</gene>
<dbReference type="RefSeq" id="WP_129209812.1">
    <property type="nucleotide sequence ID" value="NZ_BMGU01000002.1"/>
</dbReference>
<dbReference type="Pfam" id="PF12543">
    <property type="entry name" value="DUF3738"/>
    <property type="match status" value="1"/>
</dbReference>
<comment type="caution">
    <text evidence="3">The sequence shown here is derived from an EMBL/GenBank/DDBJ whole genome shotgun (WGS) entry which is preliminary data.</text>
</comment>
<dbReference type="Gene3D" id="3.30.2010.10">
    <property type="entry name" value="Metalloproteases ('zincins'), catalytic domain"/>
    <property type="match status" value="1"/>
</dbReference>
<sequence length="609" mass="66359">MFAVHGAIVSADSPWPAAVLNHLWQSTAVFLAIWLLVAMLHRAQARVRYRLWMMASVKFCLPFGLFLSLGRWVGMRYASWRFIAKPHDAALTAGVVRFSMPFPQQSAYPVNLSNAAAGSHASIGLALSLLATMWLCGAGIVVFLYVHEWNRIRTLLRVTLPLGRVSGVSILAHEGSVEPGVVGIVRPRILIPSSLLQDFSPAQVDAILAHELCHIRRRDNLTAFLHMCITAVFWFHPAVWMIRARLLEEREQACDEAVLCAGSRPEVYAESILGVCRWYLESPVTPMAGVTGADLKRRVVRIMTGAIADRMSGRAKAAVAITSILVVGFAVAPGLFGDAVAAMQDVDTAGLPRFAVVSIHPTHDDRGNCGLSKEGYHCETESLKALIESAYGIDKSYQIDHLPAWTNSTHYAIEAKVDGPDIPVIEKLHYKQRLHMLQPVLLDRFHLRAHWETRMLPVYLLTVAKGGSKLKLPSPDDALHRPKLGDAIGGPGSVIQGIDGQTIGQSVPLSMIVQILNAYTEHKIIDRTGLNGSYDFSVQFPGSKRGPDGSILVGDANERMVSAEQAAEADPSSSATLFTAVADMGLELKPGKAPLPVLVIDEIQPPSEN</sequence>
<keyword evidence="1" id="KW-0812">Transmembrane</keyword>
<feature type="transmembrane region" description="Helical" evidence="1">
    <location>
        <begin position="52"/>
        <end position="73"/>
    </location>
</feature>
<dbReference type="AlphaFoldDB" id="A0A4Q1S8C6"/>
<accession>A0A4Q1S8C6</accession>
<dbReference type="PANTHER" id="PTHR34978">
    <property type="entry name" value="POSSIBLE SENSOR-TRANSDUCER PROTEIN BLAR"/>
    <property type="match status" value="1"/>
</dbReference>
<evidence type="ECO:0000256" key="1">
    <source>
        <dbReference type="SAM" id="Phobius"/>
    </source>
</evidence>
<dbReference type="InterPro" id="IPR052173">
    <property type="entry name" value="Beta-lactam_resp_regulator"/>
</dbReference>
<feature type="transmembrane region" description="Helical" evidence="1">
    <location>
        <begin position="123"/>
        <end position="146"/>
    </location>
</feature>
<dbReference type="Proteomes" id="UP000290253">
    <property type="component" value="Unassembled WGS sequence"/>
</dbReference>
<reference evidence="3 4" key="1">
    <citation type="journal article" date="2016" name="Int. J. Syst. Evol. Microbiol.">
        <title>Acidipila dinghuensis sp. nov., an acidobacterium isolated from forest soil.</title>
        <authorList>
            <person name="Jiang Y.W."/>
            <person name="Wang J."/>
            <person name="Chen M.H."/>
            <person name="Lv Y.Y."/>
            <person name="Qiu L.H."/>
        </authorList>
    </citation>
    <scope>NUCLEOTIDE SEQUENCE [LARGE SCALE GENOMIC DNA]</scope>
    <source>
        <strain evidence="3 4">DHOF10</strain>
    </source>
</reference>
<evidence type="ECO:0000313" key="4">
    <source>
        <dbReference type="Proteomes" id="UP000290253"/>
    </source>
</evidence>
<dbReference type="OrthoDB" id="101623at2"/>
<dbReference type="EMBL" id="SDMK01000005">
    <property type="protein sequence ID" value="RXS93270.1"/>
    <property type="molecule type" value="Genomic_DNA"/>
</dbReference>
<keyword evidence="1" id="KW-0472">Membrane</keyword>